<proteinExistence type="predicted"/>
<dbReference type="InterPro" id="IPR025110">
    <property type="entry name" value="AMP-bd_C"/>
</dbReference>
<gene>
    <name evidence="3" type="ORF">M7I_6477</name>
</gene>
<evidence type="ECO:0000313" key="3">
    <source>
        <dbReference type="EMBL" id="EHK97744.1"/>
    </source>
</evidence>
<dbReference type="GO" id="GO:0016405">
    <property type="term" value="F:CoA-ligase activity"/>
    <property type="evidence" value="ECO:0007669"/>
    <property type="project" value="TreeGrafter"/>
</dbReference>
<dbReference type="SUPFAM" id="SSF56801">
    <property type="entry name" value="Acetyl-CoA synthetase-like"/>
    <property type="match status" value="2"/>
</dbReference>
<dbReference type="Gene3D" id="3.30.300.30">
    <property type="match status" value="1"/>
</dbReference>
<protein>
    <submittedName>
        <fullName evidence="3">Putative 4-coumarate--CoA ligase 2</fullName>
    </submittedName>
</protein>
<feature type="domain" description="AMP-dependent synthetase/ligase" evidence="1">
    <location>
        <begin position="55"/>
        <end position="189"/>
    </location>
</feature>
<dbReference type="HOGENOM" id="CLU_940260_0_0_1"/>
<sequence>MVFTSPSWCQDILMPIPNNELVGEFVMRRGHGLNDVSEDSPSSILGWDFNHGNPEDKVVAVCSLNSIDYVPLTWAIHRLGGICLLLHPTSSASELETLMRKANCKAVFTCKPLMAQCQAAFTAINGDPSNIFLVELPLPEEQPVKISNTTISQLIADGEGLPDLQPLDLQDFDSKERLAYFCPTSGTSGFLGIQVPPVEIEGHLVAHPAVDDAAVVAISDEDAGERPFAFVVRSQKVMTDIDEKSLKKDISGYIQSTLSEPYWLRQNIRFIDAIPKSHNGKALKFKLKQQLVTSSA</sequence>
<dbReference type="Pfam" id="PF13193">
    <property type="entry name" value="AMP-binding_C"/>
    <property type="match status" value="1"/>
</dbReference>
<keyword evidence="3" id="KW-0436">Ligase</keyword>
<feature type="domain" description="AMP-binding enzyme C-terminal" evidence="2">
    <location>
        <begin position="199"/>
        <end position="281"/>
    </location>
</feature>
<dbReference type="Gene3D" id="3.40.50.12780">
    <property type="entry name" value="N-terminal domain of ligase-like"/>
    <property type="match status" value="1"/>
</dbReference>
<dbReference type="InterPro" id="IPR000873">
    <property type="entry name" value="AMP-dep_synth/lig_dom"/>
</dbReference>
<dbReference type="OrthoDB" id="6509636at2759"/>
<dbReference type="PANTHER" id="PTHR24096:SF422">
    <property type="entry name" value="BCDNA.GH02901"/>
    <property type="match status" value="1"/>
</dbReference>
<evidence type="ECO:0000259" key="2">
    <source>
        <dbReference type="Pfam" id="PF13193"/>
    </source>
</evidence>
<keyword evidence="4" id="KW-1185">Reference proteome</keyword>
<dbReference type="EMBL" id="AGUE01000179">
    <property type="protein sequence ID" value="EHK97744.1"/>
    <property type="molecule type" value="Genomic_DNA"/>
</dbReference>
<evidence type="ECO:0000259" key="1">
    <source>
        <dbReference type="Pfam" id="PF00501"/>
    </source>
</evidence>
<dbReference type="InParanoid" id="H0EUP0"/>
<comment type="caution">
    <text evidence="3">The sequence shown here is derived from an EMBL/GenBank/DDBJ whole genome shotgun (WGS) entry which is preliminary data.</text>
</comment>
<reference evidence="3 4" key="1">
    <citation type="journal article" date="2012" name="Eukaryot. Cell">
        <title>Genome sequence of the fungus Glarea lozoyensis: the first genome sequence of a species from the Helotiaceae family.</title>
        <authorList>
            <person name="Youssar L."/>
            <person name="Gruening B.A."/>
            <person name="Erxleben A."/>
            <person name="Guenther S."/>
            <person name="Huettel W."/>
        </authorList>
    </citation>
    <scope>NUCLEOTIDE SEQUENCE [LARGE SCALE GENOMIC DNA]</scope>
    <source>
        <strain evidence="4">ATCC 74030 / MF5533</strain>
    </source>
</reference>
<dbReference type="PANTHER" id="PTHR24096">
    <property type="entry name" value="LONG-CHAIN-FATTY-ACID--COA LIGASE"/>
    <property type="match status" value="1"/>
</dbReference>
<dbReference type="Proteomes" id="UP000005446">
    <property type="component" value="Unassembled WGS sequence"/>
</dbReference>
<evidence type="ECO:0000313" key="4">
    <source>
        <dbReference type="Proteomes" id="UP000005446"/>
    </source>
</evidence>
<dbReference type="InterPro" id="IPR042099">
    <property type="entry name" value="ANL_N_sf"/>
</dbReference>
<dbReference type="Pfam" id="PF00501">
    <property type="entry name" value="AMP-binding"/>
    <property type="match status" value="1"/>
</dbReference>
<accession>H0EUP0</accession>
<organism evidence="3 4">
    <name type="scientific">Glarea lozoyensis (strain ATCC 74030 / MF5533)</name>
    <dbReference type="NCBI Taxonomy" id="1104152"/>
    <lineage>
        <taxon>Eukaryota</taxon>
        <taxon>Fungi</taxon>
        <taxon>Dikarya</taxon>
        <taxon>Ascomycota</taxon>
        <taxon>Pezizomycotina</taxon>
        <taxon>Leotiomycetes</taxon>
        <taxon>Helotiales</taxon>
        <taxon>Helotiaceae</taxon>
        <taxon>Glarea</taxon>
    </lineage>
</organism>
<dbReference type="InterPro" id="IPR045851">
    <property type="entry name" value="AMP-bd_C_sf"/>
</dbReference>
<name>H0EUP0_GLAL7</name>
<dbReference type="AlphaFoldDB" id="H0EUP0"/>